<evidence type="ECO:0000313" key="4">
    <source>
        <dbReference type="Proteomes" id="UP000001542"/>
    </source>
</evidence>
<dbReference type="AlphaFoldDB" id="A2FTL6"/>
<dbReference type="GO" id="GO:0005096">
    <property type="term" value="F:GTPase activator activity"/>
    <property type="evidence" value="ECO:0000318"/>
    <property type="project" value="GO_Central"/>
</dbReference>
<dbReference type="GO" id="GO:0051056">
    <property type="term" value="P:regulation of small GTPase mediated signal transduction"/>
    <property type="evidence" value="ECO:0007669"/>
    <property type="project" value="InterPro"/>
</dbReference>
<feature type="domain" description="Rap-GAP" evidence="2">
    <location>
        <begin position="895"/>
        <end position="1114"/>
    </location>
</feature>
<dbReference type="Proteomes" id="UP000001542">
    <property type="component" value="Unassembled WGS sequence"/>
</dbReference>
<dbReference type="Gene3D" id="3.40.50.11210">
    <property type="entry name" value="Rap/Ran-GAP"/>
    <property type="match status" value="1"/>
</dbReference>
<dbReference type="InterPro" id="IPR027107">
    <property type="entry name" value="Tuberin/Ral-act_asu"/>
</dbReference>
<dbReference type="PANTHER" id="PTHR10063:SF11">
    <property type="entry name" value="RHO GTPASE-ACTIVATING PROTEIN CG5521-RELATED"/>
    <property type="match status" value="1"/>
</dbReference>
<dbReference type="STRING" id="5722.A2FTL6"/>
<protein>
    <submittedName>
        <fullName evidence="3">Rap/ran-GAP family protein</fullName>
    </submittedName>
</protein>
<dbReference type="GO" id="GO:0005634">
    <property type="term" value="C:nucleus"/>
    <property type="evidence" value="ECO:0007669"/>
    <property type="project" value="InterPro"/>
</dbReference>
<dbReference type="OrthoDB" id="19311at2759"/>
<reference evidence="3" key="2">
    <citation type="journal article" date="2007" name="Science">
        <title>Draft genome sequence of the sexually transmitted pathogen Trichomonas vaginalis.</title>
        <authorList>
            <person name="Carlton J.M."/>
            <person name="Hirt R.P."/>
            <person name="Silva J.C."/>
            <person name="Delcher A.L."/>
            <person name="Schatz M."/>
            <person name="Zhao Q."/>
            <person name="Wortman J.R."/>
            <person name="Bidwell S.L."/>
            <person name="Alsmark U.C.M."/>
            <person name="Besteiro S."/>
            <person name="Sicheritz-Ponten T."/>
            <person name="Noel C.J."/>
            <person name="Dacks J.B."/>
            <person name="Foster P.G."/>
            <person name="Simillion C."/>
            <person name="Van de Peer Y."/>
            <person name="Miranda-Saavedra D."/>
            <person name="Barton G.J."/>
            <person name="Westrop G.D."/>
            <person name="Mueller S."/>
            <person name="Dessi D."/>
            <person name="Fiori P.L."/>
            <person name="Ren Q."/>
            <person name="Paulsen I."/>
            <person name="Zhang H."/>
            <person name="Bastida-Corcuera F.D."/>
            <person name="Simoes-Barbosa A."/>
            <person name="Brown M.T."/>
            <person name="Hayes R.D."/>
            <person name="Mukherjee M."/>
            <person name="Okumura C.Y."/>
            <person name="Schneider R."/>
            <person name="Smith A.J."/>
            <person name="Vanacova S."/>
            <person name="Villalvazo M."/>
            <person name="Haas B.J."/>
            <person name="Pertea M."/>
            <person name="Feldblyum T.V."/>
            <person name="Utterback T.R."/>
            <person name="Shu C.L."/>
            <person name="Osoegawa K."/>
            <person name="de Jong P.J."/>
            <person name="Hrdy I."/>
            <person name="Horvathova L."/>
            <person name="Zubacova Z."/>
            <person name="Dolezal P."/>
            <person name="Malik S.B."/>
            <person name="Logsdon J.M. Jr."/>
            <person name="Henze K."/>
            <person name="Gupta A."/>
            <person name="Wang C.C."/>
            <person name="Dunne R.L."/>
            <person name="Upcroft J.A."/>
            <person name="Upcroft P."/>
            <person name="White O."/>
            <person name="Salzberg S.L."/>
            <person name="Tang P."/>
            <person name="Chiu C.-H."/>
            <person name="Lee Y.-S."/>
            <person name="Embley T.M."/>
            <person name="Coombs G.H."/>
            <person name="Mottram J.C."/>
            <person name="Tachezy J."/>
            <person name="Fraser-Liggett C.M."/>
            <person name="Johnson P.J."/>
        </authorList>
    </citation>
    <scope>NUCLEOTIDE SEQUENCE [LARGE SCALE GENOMIC DNA]</scope>
    <source>
        <strain evidence="3">G3</strain>
    </source>
</reference>
<sequence>MNDWKDLIDEIQEEANIQKNTDKLTQLMKELISRFSGLGNSPIEQSNFEKLLNFFRLMNQYSEKDYYMQVNTFEILIHSMNTFSITTDPKLWVDLFQYYVNVIQDSDKKLLQVLNSSTNTFYLFWYSILRISNLDQKLKLSLEKVTTSLCQTNITNNYLKIWSKSSYLHPIFIQTEDLKLQSIIIDSLIFSIFRIETTMVDDPIEPITYSSYNTRFINSEAEKYTYDLLNSISNEITSIKFLINIIFFQINKFKNEFLVSKGSININVVTLMSIIDIIVKYYTEKKISIYPLIIEKLNEIPEFKNSCFVQLFTISIYYHSNAICYLNMKNFEPKFLQIFAELLSIVYCKYFMKLNKDNLCDVAKSCKATIKRTGLAGFKAEFRSNLDLIYDRPVEFYRRIFDPTLICTCPELRMVTEDYQEIFKIFEYIVTNFPGKKEELVYRIVNINVLLHTHIVEVVNITDNAQIIQKYFPSEFTAVNFIPVYKTAISIVGLNAPIEEKSQKIFIDMTLFAFRSDNPEIVCIGIEGSILAFSRMINKSFCLIEPIISACEQFEPDPRKTLQVLMSCYGIATRNNMENQETIKEKIIQIIEKIFAKIPKDNIAVGSLITLVTLNSRKSDGCFSEDLKNLIRTFFSGDIKFSMNSLRLFSFFSEYFNVIRSKFPEFPDIFGNILKEILIKRDDLSKNIFNTLVDVLIDITVQTEDSKFLDEVCNFHKDNKTVIQKRSELNFYKNSDLIESNYNYKSDLVVITNNETLHKLKNEGNELTILTKTYFSKSSHKVIMPKAEKSKIPKYDKEKTEVPPAETINSEFSQSIGTLVDDIISKNQLKEYKFEDFSNSFTQQTSNPSSPRMRLEHRPSMELFHTNDPTTSLFMALFGDNYITTKPSNLIDIAVDRVFSISPRENIKVGLIFVNGLQKQNEIFSTEWKDTSSAFKSFVLSLGEVVDLKDFSGFQGKLDTANFSNGRYHIYYGTPRFELFYHTAPLMPIDPTDKQQIYKKRHIGNDNLHVVWAENTFDYDTSTITSQFNDAHIIVFPLENSNFFRVSVKLKKQIEYEVGPLFDDIILPPDSLPSLVQWTTILTDRMVRDGMSDSSPHEVFDDDVSKLIKMAKSN</sequence>
<reference evidence="3" key="1">
    <citation type="submission" date="2006-10" db="EMBL/GenBank/DDBJ databases">
        <authorList>
            <person name="Amadeo P."/>
            <person name="Zhao Q."/>
            <person name="Wortman J."/>
            <person name="Fraser-Liggett C."/>
            <person name="Carlton J."/>
        </authorList>
    </citation>
    <scope>NUCLEOTIDE SEQUENCE</scope>
    <source>
        <strain evidence="3">G3</strain>
    </source>
</reference>
<dbReference type="KEGG" id="tva:4749453"/>
<accession>A2FTL6</accession>
<dbReference type="VEuPathDB" id="TrichDB:TVAGG3_0204000"/>
<dbReference type="Pfam" id="PF02145">
    <property type="entry name" value="Rap_GAP"/>
    <property type="match status" value="1"/>
</dbReference>
<keyword evidence="1" id="KW-0343">GTPase activation</keyword>
<evidence type="ECO:0000313" key="3">
    <source>
        <dbReference type="EMBL" id="EAX91750.1"/>
    </source>
</evidence>
<evidence type="ECO:0000259" key="2">
    <source>
        <dbReference type="PROSITE" id="PS50085"/>
    </source>
</evidence>
<dbReference type="GO" id="GO:0005737">
    <property type="term" value="C:cytoplasm"/>
    <property type="evidence" value="ECO:0000318"/>
    <property type="project" value="GO_Central"/>
</dbReference>
<dbReference type="PANTHER" id="PTHR10063">
    <property type="entry name" value="TUBERIN"/>
    <property type="match status" value="1"/>
</dbReference>
<evidence type="ECO:0000256" key="1">
    <source>
        <dbReference type="ARBA" id="ARBA00022468"/>
    </source>
</evidence>
<dbReference type="FunFam" id="3.40.50.11210:FF:000001">
    <property type="entry name" value="Ral GTPase-activating protein subunit alpha-1 isoform 1"/>
    <property type="match status" value="1"/>
</dbReference>
<keyword evidence="4" id="KW-1185">Reference proteome</keyword>
<dbReference type="InParanoid" id="A2FTL6"/>
<dbReference type="SMR" id="A2FTL6"/>
<dbReference type="InterPro" id="IPR000331">
    <property type="entry name" value="Rap/Ran_GAP_dom"/>
</dbReference>
<organism evidence="3 4">
    <name type="scientific">Trichomonas vaginalis (strain ATCC PRA-98 / G3)</name>
    <dbReference type="NCBI Taxonomy" id="412133"/>
    <lineage>
        <taxon>Eukaryota</taxon>
        <taxon>Metamonada</taxon>
        <taxon>Parabasalia</taxon>
        <taxon>Trichomonadida</taxon>
        <taxon>Trichomonadidae</taxon>
        <taxon>Trichomonas</taxon>
    </lineage>
</organism>
<gene>
    <name evidence="3" type="ORF">TVAG_147510</name>
</gene>
<dbReference type="VEuPathDB" id="TrichDB:TVAG_147510"/>
<dbReference type="RefSeq" id="XP_001304680.1">
    <property type="nucleotide sequence ID" value="XM_001304679.1"/>
</dbReference>
<proteinExistence type="predicted"/>
<name>A2FTL6_TRIV3</name>
<dbReference type="PROSITE" id="PS50085">
    <property type="entry name" value="RAPGAP"/>
    <property type="match status" value="1"/>
</dbReference>
<dbReference type="EMBL" id="DS114013">
    <property type="protein sequence ID" value="EAX91750.1"/>
    <property type="molecule type" value="Genomic_DNA"/>
</dbReference>
<dbReference type="eggNOG" id="KOG3686">
    <property type="taxonomic scope" value="Eukaryota"/>
</dbReference>
<dbReference type="SUPFAM" id="SSF111347">
    <property type="entry name" value="Rap/Ran-GAP"/>
    <property type="match status" value="1"/>
</dbReference>
<dbReference type="InterPro" id="IPR035974">
    <property type="entry name" value="Rap/Ran-GAP_sf"/>
</dbReference>